<feature type="transmembrane region" description="Helical" evidence="19">
    <location>
        <begin position="38"/>
        <end position="61"/>
    </location>
</feature>
<feature type="transmembrane region" description="Helical" evidence="19">
    <location>
        <begin position="113"/>
        <end position="137"/>
    </location>
</feature>
<evidence type="ECO:0000256" key="3">
    <source>
        <dbReference type="ARBA" id="ARBA00004663"/>
    </source>
</evidence>
<dbReference type="Proteomes" id="UP000193061">
    <property type="component" value="Unassembled WGS sequence"/>
</dbReference>
<comment type="catalytic activity">
    <reaction evidence="17 19">
        <text>alpha-ribazole + adenosylcob(III)inamide-GDP = adenosylcob(III)alamin + GMP + H(+)</text>
        <dbReference type="Rhea" id="RHEA:16049"/>
        <dbReference type="ChEBI" id="CHEBI:10329"/>
        <dbReference type="ChEBI" id="CHEBI:15378"/>
        <dbReference type="ChEBI" id="CHEBI:18408"/>
        <dbReference type="ChEBI" id="CHEBI:58115"/>
        <dbReference type="ChEBI" id="CHEBI:60487"/>
        <dbReference type="EC" id="2.7.8.26"/>
    </reaction>
</comment>
<organism evidence="20 21">
    <name type="scientific">Roseovarius albus</name>
    <dbReference type="NCBI Taxonomy" id="1247867"/>
    <lineage>
        <taxon>Bacteria</taxon>
        <taxon>Pseudomonadati</taxon>
        <taxon>Pseudomonadota</taxon>
        <taxon>Alphaproteobacteria</taxon>
        <taxon>Rhodobacterales</taxon>
        <taxon>Roseobacteraceae</taxon>
        <taxon>Roseovarius</taxon>
    </lineage>
</organism>
<dbReference type="Pfam" id="PF02654">
    <property type="entry name" value="CobS"/>
    <property type="match status" value="1"/>
</dbReference>
<evidence type="ECO:0000256" key="5">
    <source>
        <dbReference type="ARBA" id="ARBA00013200"/>
    </source>
</evidence>
<evidence type="ECO:0000256" key="2">
    <source>
        <dbReference type="ARBA" id="ARBA00004651"/>
    </source>
</evidence>
<comment type="subcellular location">
    <subcellularLocation>
        <location evidence="2 19">Cell membrane</location>
        <topology evidence="2 19">Multi-pass membrane protein</topology>
    </subcellularLocation>
</comment>
<keyword evidence="9 19" id="KW-0808">Transferase</keyword>
<dbReference type="GO" id="GO:0008818">
    <property type="term" value="F:cobalamin 5'-phosphate synthase activity"/>
    <property type="evidence" value="ECO:0007669"/>
    <property type="project" value="UniProtKB-UniRule"/>
</dbReference>
<keyword evidence="11 19" id="KW-0460">Magnesium</keyword>
<dbReference type="EMBL" id="FWFX01000002">
    <property type="protein sequence ID" value="SLN23421.1"/>
    <property type="molecule type" value="Genomic_DNA"/>
</dbReference>
<evidence type="ECO:0000256" key="4">
    <source>
        <dbReference type="ARBA" id="ARBA00010561"/>
    </source>
</evidence>
<dbReference type="InterPro" id="IPR003805">
    <property type="entry name" value="CobS"/>
</dbReference>
<dbReference type="HAMAP" id="MF_00719">
    <property type="entry name" value="CobS"/>
    <property type="match status" value="1"/>
</dbReference>
<keyword evidence="7 19" id="KW-1003">Cell membrane</keyword>
<evidence type="ECO:0000313" key="20">
    <source>
        <dbReference type="EMBL" id="SLN23421.1"/>
    </source>
</evidence>
<dbReference type="NCBIfam" id="TIGR00317">
    <property type="entry name" value="cobS"/>
    <property type="match status" value="1"/>
</dbReference>
<sequence>MTKNDALFAQSDLPLAFNLLTRLPFSAVDSNRIAQSAWAYPVVGLAVGAASACTALFTLWLGLPAPLAALICLTIQIVTTGALHEDGLADSADGLWGGWDKTRRLEIMKDSRIGAYGVLALILSLAARWAAICLLLSQNPVVAALFIATSACLSRAAMVAVMAVLPNARASGLSHSVGQSSIQTAGAAFAIAVTLAILMSGMSVFGAVFWAILGAVAVGLVARNKIGGQTGDILGATQQISEIAILFSLVA</sequence>
<evidence type="ECO:0000256" key="17">
    <source>
        <dbReference type="ARBA" id="ARBA00048623"/>
    </source>
</evidence>
<dbReference type="GO" id="GO:0005886">
    <property type="term" value="C:plasma membrane"/>
    <property type="evidence" value="ECO:0007669"/>
    <property type="project" value="UniProtKB-SubCell"/>
</dbReference>
<dbReference type="EC" id="2.7.8.26" evidence="5 19"/>
<comment type="pathway">
    <text evidence="3 19">Cofactor biosynthesis; adenosylcobalamin biosynthesis; adenosylcobalamin from cob(II)yrinate a,c-diamide: step 7/7.</text>
</comment>
<comment type="similarity">
    <text evidence="4 19">Belongs to the CobS family.</text>
</comment>
<evidence type="ECO:0000256" key="12">
    <source>
        <dbReference type="ARBA" id="ARBA00022989"/>
    </source>
</evidence>
<evidence type="ECO:0000256" key="7">
    <source>
        <dbReference type="ARBA" id="ARBA00022475"/>
    </source>
</evidence>
<name>A0A1X6YJD5_9RHOB</name>
<proteinExistence type="inferred from homology"/>
<dbReference type="PANTHER" id="PTHR34148">
    <property type="entry name" value="ADENOSYLCOBINAMIDE-GDP RIBAZOLETRANSFERASE"/>
    <property type="match status" value="1"/>
</dbReference>
<comment type="cofactor">
    <cofactor evidence="1 19">
        <name>Mg(2+)</name>
        <dbReference type="ChEBI" id="CHEBI:18420"/>
    </cofactor>
</comment>
<protein>
    <recommendedName>
        <fullName evidence="6 19">Adenosylcobinamide-GDP ribazoletransferase</fullName>
        <ecNumber evidence="5 19">2.7.8.26</ecNumber>
    </recommendedName>
    <alternativeName>
        <fullName evidence="16 19">Cobalamin synthase</fullName>
    </alternativeName>
    <alternativeName>
        <fullName evidence="15 19">Cobalamin-5'-phosphate synthase</fullName>
    </alternativeName>
</protein>
<evidence type="ECO:0000256" key="1">
    <source>
        <dbReference type="ARBA" id="ARBA00001946"/>
    </source>
</evidence>
<evidence type="ECO:0000256" key="18">
    <source>
        <dbReference type="ARBA" id="ARBA00049504"/>
    </source>
</evidence>
<gene>
    <name evidence="20" type="primary">cobS_1</name>
    <name evidence="19" type="synonym">cobS</name>
    <name evidence="20" type="ORF">ROA7450_00930</name>
</gene>
<dbReference type="GO" id="GO:0051073">
    <property type="term" value="F:adenosylcobinamide-GDP ribazoletransferase activity"/>
    <property type="evidence" value="ECO:0007669"/>
    <property type="project" value="UniProtKB-UniRule"/>
</dbReference>
<evidence type="ECO:0000256" key="9">
    <source>
        <dbReference type="ARBA" id="ARBA00022679"/>
    </source>
</evidence>
<evidence type="ECO:0000256" key="19">
    <source>
        <dbReference type="HAMAP-Rule" id="MF_00719"/>
    </source>
</evidence>
<evidence type="ECO:0000256" key="10">
    <source>
        <dbReference type="ARBA" id="ARBA00022692"/>
    </source>
</evidence>
<evidence type="ECO:0000256" key="15">
    <source>
        <dbReference type="ARBA" id="ARBA00032605"/>
    </source>
</evidence>
<keyword evidence="13 19" id="KW-0472">Membrane</keyword>
<accession>A0A1X6YJD5</accession>
<dbReference type="PANTHER" id="PTHR34148:SF1">
    <property type="entry name" value="ADENOSYLCOBINAMIDE-GDP RIBAZOLETRANSFERASE"/>
    <property type="match status" value="1"/>
</dbReference>
<dbReference type="AlphaFoldDB" id="A0A1X6YJD5"/>
<feature type="transmembrane region" description="Helical" evidence="19">
    <location>
        <begin position="143"/>
        <end position="165"/>
    </location>
</feature>
<keyword evidence="12 19" id="KW-1133">Transmembrane helix</keyword>
<dbReference type="UniPathway" id="UPA00148">
    <property type="reaction ID" value="UER00238"/>
</dbReference>
<comment type="function">
    <text evidence="14 19">Joins adenosylcobinamide-GDP and alpha-ribazole to generate adenosylcobalamin (Ado-cobalamin). Also synthesizes adenosylcobalamin 5'-phosphate from adenosylcobinamide-GDP and alpha-ribazole 5'-phosphate.</text>
</comment>
<keyword evidence="21" id="KW-1185">Reference proteome</keyword>
<comment type="catalytic activity">
    <reaction evidence="18 19">
        <text>alpha-ribazole 5'-phosphate + adenosylcob(III)inamide-GDP = adenosylcob(III)alamin 5'-phosphate + GMP + H(+)</text>
        <dbReference type="Rhea" id="RHEA:23560"/>
        <dbReference type="ChEBI" id="CHEBI:15378"/>
        <dbReference type="ChEBI" id="CHEBI:57918"/>
        <dbReference type="ChEBI" id="CHEBI:58115"/>
        <dbReference type="ChEBI" id="CHEBI:60487"/>
        <dbReference type="ChEBI" id="CHEBI:60493"/>
        <dbReference type="EC" id="2.7.8.26"/>
    </reaction>
</comment>
<evidence type="ECO:0000256" key="16">
    <source>
        <dbReference type="ARBA" id="ARBA00032853"/>
    </source>
</evidence>
<keyword evidence="10 19" id="KW-0812">Transmembrane</keyword>
<evidence type="ECO:0000256" key="11">
    <source>
        <dbReference type="ARBA" id="ARBA00022842"/>
    </source>
</evidence>
<evidence type="ECO:0000256" key="6">
    <source>
        <dbReference type="ARBA" id="ARBA00015850"/>
    </source>
</evidence>
<evidence type="ECO:0000256" key="8">
    <source>
        <dbReference type="ARBA" id="ARBA00022573"/>
    </source>
</evidence>
<feature type="transmembrane region" description="Helical" evidence="19">
    <location>
        <begin position="204"/>
        <end position="222"/>
    </location>
</feature>
<evidence type="ECO:0000256" key="13">
    <source>
        <dbReference type="ARBA" id="ARBA00023136"/>
    </source>
</evidence>
<evidence type="ECO:0000313" key="21">
    <source>
        <dbReference type="Proteomes" id="UP000193061"/>
    </source>
</evidence>
<reference evidence="20 21" key="1">
    <citation type="submission" date="2017-03" db="EMBL/GenBank/DDBJ databases">
        <authorList>
            <person name="Afonso C.L."/>
            <person name="Miller P.J."/>
            <person name="Scott M.A."/>
            <person name="Spackman E."/>
            <person name="Goraichik I."/>
            <person name="Dimitrov K.M."/>
            <person name="Suarez D.L."/>
            <person name="Swayne D.E."/>
        </authorList>
    </citation>
    <scope>NUCLEOTIDE SEQUENCE [LARGE SCALE GENOMIC DNA]</scope>
    <source>
        <strain evidence="20 21">CECT 7450</strain>
    </source>
</reference>
<evidence type="ECO:0000256" key="14">
    <source>
        <dbReference type="ARBA" id="ARBA00025228"/>
    </source>
</evidence>
<dbReference type="RefSeq" id="WP_085804463.1">
    <property type="nucleotide sequence ID" value="NZ_FWFX01000002.1"/>
</dbReference>
<dbReference type="OrthoDB" id="9794626at2"/>
<dbReference type="GO" id="GO:0009236">
    <property type="term" value="P:cobalamin biosynthetic process"/>
    <property type="evidence" value="ECO:0007669"/>
    <property type="project" value="UniProtKB-UniRule"/>
</dbReference>
<keyword evidence="8 19" id="KW-0169">Cobalamin biosynthesis</keyword>